<feature type="binding site" evidence="8">
    <location>
        <position position="228"/>
    </location>
    <ligand>
        <name>Zn(2+)</name>
        <dbReference type="ChEBI" id="CHEBI:29105"/>
        <label>2</label>
        <note>catalytic</note>
    </ligand>
</feature>
<evidence type="ECO:0000256" key="3">
    <source>
        <dbReference type="ARBA" id="ARBA00022723"/>
    </source>
</evidence>
<feature type="binding site" evidence="9">
    <location>
        <position position="181"/>
    </location>
    <ligand>
        <name>Ca(2+)</name>
        <dbReference type="ChEBI" id="CHEBI:29108"/>
        <label>3</label>
    </ligand>
</feature>
<dbReference type="GO" id="GO:0030574">
    <property type="term" value="P:collagen catabolic process"/>
    <property type="evidence" value="ECO:0007669"/>
    <property type="project" value="TreeGrafter"/>
</dbReference>
<reference evidence="13 14" key="2">
    <citation type="submission" date="2018-11" db="EMBL/GenBank/DDBJ databases">
        <authorList>
            <consortium name="Pathogen Informatics"/>
        </authorList>
    </citation>
    <scope>NUCLEOTIDE SEQUENCE [LARGE SCALE GENOMIC DNA]</scope>
</reference>
<evidence type="ECO:0000313" key="14">
    <source>
        <dbReference type="Proteomes" id="UP000278627"/>
    </source>
</evidence>
<feature type="binding site" description="in inhibited form" evidence="9">
    <location>
        <position position="100"/>
    </location>
    <ligand>
        <name>Zn(2+)</name>
        <dbReference type="ChEBI" id="CHEBI:29105"/>
        <label>2</label>
        <note>catalytic</note>
    </ligand>
</feature>
<dbReference type="PIRSF" id="PIRSF001191">
    <property type="entry name" value="Peptidase_M10A_matrix"/>
    <property type="match status" value="1"/>
</dbReference>
<gene>
    <name evidence="13" type="ORF">BPAG_LOCUS10176</name>
</gene>
<dbReference type="CDD" id="cd04278">
    <property type="entry name" value="ZnMc_MMP"/>
    <property type="match status" value="1"/>
</dbReference>
<dbReference type="Gene3D" id="2.110.10.10">
    <property type="entry name" value="Hemopexin-like domain"/>
    <property type="match status" value="1"/>
</dbReference>
<dbReference type="STRING" id="6280.A0A0N4TNX1"/>
<dbReference type="SMART" id="SM00120">
    <property type="entry name" value="HX"/>
    <property type="match status" value="4"/>
</dbReference>
<feature type="active site" evidence="7">
    <location>
        <position position="229"/>
    </location>
</feature>
<evidence type="ECO:0000256" key="6">
    <source>
        <dbReference type="ARBA" id="ARBA00023049"/>
    </source>
</evidence>
<feature type="signal peptide" evidence="11">
    <location>
        <begin position="1"/>
        <end position="18"/>
    </location>
</feature>
<dbReference type="Gene3D" id="3.40.390.10">
    <property type="entry name" value="Collagenase (Catalytic Domain)"/>
    <property type="match status" value="1"/>
</dbReference>
<dbReference type="InterPro" id="IPR024079">
    <property type="entry name" value="MetalloPept_cat_dom_sf"/>
</dbReference>
<keyword evidence="2" id="KW-0645">Protease</keyword>
<feature type="binding site" evidence="9">
    <location>
        <position position="309"/>
    </location>
    <ligand>
        <name>Ca(2+)</name>
        <dbReference type="ChEBI" id="CHEBI:29108"/>
        <label>4</label>
    </ligand>
</feature>
<dbReference type="GO" id="GO:0030198">
    <property type="term" value="P:extracellular matrix organization"/>
    <property type="evidence" value="ECO:0007669"/>
    <property type="project" value="TreeGrafter"/>
</dbReference>
<dbReference type="InterPro" id="IPR036365">
    <property type="entry name" value="PGBD-like_sf"/>
</dbReference>
<feature type="binding site" evidence="9">
    <location>
        <position position="176"/>
    </location>
    <ligand>
        <name>Zn(2+)</name>
        <dbReference type="ChEBI" id="CHEBI:29105"/>
        <label>1</label>
    </ligand>
</feature>
<dbReference type="PANTHER" id="PTHR10201">
    <property type="entry name" value="MATRIX METALLOPROTEINASE"/>
    <property type="match status" value="1"/>
</dbReference>
<evidence type="ECO:0000256" key="2">
    <source>
        <dbReference type="ARBA" id="ARBA00022670"/>
    </source>
</evidence>
<dbReference type="InterPro" id="IPR006026">
    <property type="entry name" value="Peptidase_Metallo"/>
</dbReference>
<keyword evidence="11" id="KW-0732">Signal</keyword>
<feature type="binding site" evidence="9">
    <location>
        <position position="204"/>
    </location>
    <ligand>
        <name>Ca(2+)</name>
        <dbReference type="ChEBI" id="CHEBI:29108"/>
        <label>3</label>
    </ligand>
</feature>
<evidence type="ECO:0000259" key="12">
    <source>
        <dbReference type="SMART" id="SM00235"/>
    </source>
</evidence>
<dbReference type="GO" id="GO:0005615">
    <property type="term" value="C:extracellular space"/>
    <property type="evidence" value="ECO:0007669"/>
    <property type="project" value="TreeGrafter"/>
</dbReference>
<dbReference type="PANTHER" id="PTHR10201:SF329">
    <property type="entry name" value="MATRIX METALLOPROTEINASE-C"/>
    <property type="match status" value="1"/>
</dbReference>
<dbReference type="GO" id="GO:0008270">
    <property type="term" value="F:zinc ion binding"/>
    <property type="evidence" value="ECO:0007669"/>
    <property type="project" value="InterPro"/>
</dbReference>
<evidence type="ECO:0000256" key="5">
    <source>
        <dbReference type="ARBA" id="ARBA00022833"/>
    </source>
</evidence>
<evidence type="ECO:0000256" key="11">
    <source>
        <dbReference type="SAM" id="SignalP"/>
    </source>
</evidence>
<dbReference type="AlphaFoldDB" id="A0A0N4TNX1"/>
<dbReference type="GO" id="GO:0004222">
    <property type="term" value="F:metalloendopeptidase activity"/>
    <property type="evidence" value="ECO:0007669"/>
    <property type="project" value="InterPro"/>
</dbReference>
<keyword evidence="9" id="KW-0106">Calcium</keyword>
<comment type="similarity">
    <text evidence="1">Belongs to the peptidase M10A family.</text>
</comment>
<name>A0A0N4TNX1_BRUPA</name>
<feature type="chain" id="PRO_5043122093" evidence="11">
    <location>
        <begin position="19"/>
        <end position="515"/>
    </location>
</feature>
<reference evidence="15" key="1">
    <citation type="submission" date="2017-02" db="UniProtKB">
        <authorList>
            <consortium name="WormBaseParasite"/>
        </authorList>
    </citation>
    <scope>IDENTIFICATION</scope>
</reference>
<dbReference type="SUPFAM" id="SSF47090">
    <property type="entry name" value="PGBD-like"/>
    <property type="match status" value="1"/>
</dbReference>
<comment type="cofactor">
    <cofactor evidence="9">
        <name>Zn(2+)</name>
        <dbReference type="ChEBI" id="CHEBI:29105"/>
    </cofactor>
    <text evidence="9">Binds 2 Zn(2+) ions per subunit.</text>
</comment>
<dbReference type="InterPro" id="IPR001818">
    <property type="entry name" value="Pept_M10_metallopeptidase"/>
</dbReference>
<dbReference type="SUPFAM" id="SSF55486">
    <property type="entry name" value="Metalloproteases ('zincins'), catalytic domain"/>
    <property type="match status" value="1"/>
</dbReference>
<feature type="binding site" evidence="9">
    <location>
        <position position="164"/>
    </location>
    <ligand>
        <name>Ca(2+)</name>
        <dbReference type="ChEBI" id="CHEBI:29108"/>
        <label>2</label>
    </ligand>
</feature>
<feature type="binding site" evidence="9">
    <location>
        <position position="311"/>
    </location>
    <ligand>
        <name>Ca(2+)</name>
        <dbReference type="ChEBI" id="CHEBI:29108"/>
        <label>5</label>
    </ligand>
</feature>
<evidence type="ECO:0000313" key="15">
    <source>
        <dbReference type="WBParaSite" id="BPAG_0001021401-mRNA-1"/>
    </source>
</evidence>
<dbReference type="InterPro" id="IPR033739">
    <property type="entry name" value="M10A_MMP"/>
</dbReference>
<keyword evidence="6" id="KW-0482">Metalloprotease</keyword>
<evidence type="ECO:0000256" key="4">
    <source>
        <dbReference type="ARBA" id="ARBA00022801"/>
    </source>
</evidence>
<feature type="binding site" evidence="9">
    <location>
        <position position="246"/>
    </location>
    <ligand>
        <name>Zn(2+)</name>
        <dbReference type="ChEBI" id="CHEBI:29105"/>
        <label>2</label>
        <note>catalytic</note>
    </ligand>
</feature>
<evidence type="ECO:0000256" key="9">
    <source>
        <dbReference type="PIRSR" id="PIRSR621190-2"/>
    </source>
</evidence>
<dbReference type="Pfam" id="PF00413">
    <property type="entry name" value="Peptidase_M10"/>
    <property type="match status" value="1"/>
</dbReference>
<evidence type="ECO:0000256" key="8">
    <source>
        <dbReference type="PIRSR" id="PIRSR001191-2"/>
    </source>
</evidence>
<dbReference type="InterPro" id="IPR036375">
    <property type="entry name" value="Hemopexin-like_dom_sf"/>
</dbReference>
<keyword evidence="4" id="KW-0378">Hydrolase</keyword>
<dbReference type="SUPFAM" id="SSF50923">
    <property type="entry name" value="Hemopexin-like domain"/>
    <property type="match status" value="1"/>
</dbReference>
<dbReference type="InterPro" id="IPR018487">
    <property type="entry name" value="Hemopexin-like_repeat"/>
</dbReference>
<dbReference type="GO" id="GO:0031012">
    <property type="term" value="C:extracellular matrix"/>
    <property type="evidence" value="ECO:0007669"/>
    <property type="project" value="InterPro"/>
</dbReference>
<evidence type="ECO:0000256" key="7">
    <source>
        <dbReference type="PIRSR" id="PIRSR001191-1"/>
    </source>
</evidence>
<dbReference type="InterPro" id="IPR002477">
    <property type="entry name" value="Peptidoglycan-bd-like"/>
</dbReference>
<feature type="domain" description="Peptidase metallopeptidase" evidence="12">
    <location>
        <begin position="112"/>
        <end position="279"/>
    </location>
</feature>
<feature type="binding site" evidence="9">
    <location>
        <position position="354"/>
    </location>
    <ligand>
        <name>Ca(2+)</name>
        <dbReference type="ChEBI" id="CHEBI:29108"/>
        <label>5</label>
    </ligand>
</feature>
<dbReference type="EMBL" id="UZAD01013178">
    <property type="protein sequence ID" value="VDN91362.1"/>
    <property type="molecule type" value="Genomic_DNA"/>
</dbReference>
<dbReference type="InterPro" id="IPR021190">
    <property type="entry name" value="Pept_M10A"/>
</dbReference>
<feature type="modified residue" description="Phosphotyrosine; by PKDCC" evidence="10">
    <location>
        <position position="389"/>
    </location>
</feature>
<evidence type="ECO:0000256" key="1">
    <source>
        <dbReference type="ARBA" id="ARBA00010370"/>
    </source>
</evidence>
<feature type="binding site" evidence="9">
    <location>
        <position position="174"/>
    </location>
    <ligand>
        <name>Zn(2+)</name>
        <dbReference type="ChEBI" id="CHEBI:29105"/>
        <label>1</label>
    </ligand>
</feature>
<dbReference type="PRINTS" id="PR00138">
    <property type="entry name" value="MATRIXIN"/>
</dbReference>
<protein>
    <submittedName>
        <fullName evidence="15">ZnMc domain-containing protein</fullName>
    </submittedName>
</protein>
<keyword evidence="14" id="KW-1185">Reference proteome</keyword>
<feature type="binding site" evidence="8">
    <location>
        <position position="232"/>
    </location>
    <ligand>
        <name>Zn(2+)</name>
        <dbReference type="ChEBI" id="CHEBI:29105"/>
        <label>2</label>
        <note>catalytic</note>
    </ligand>
</feature>
<organism evidence="15">
    <name type="scientific">Brugia pahangi</name>
    <name type="common">Filarial nematode worm</name>
    <dbReference type="NCBI Taxonomy" id="6280"/>
    <lineage>
        <taxon>Eukaryota</taxon>
        <taxon>Metazoa</taxon>
        <taxon>Ecdysozoa</taxon>
        <taxon>Nematoda</taxon>
        <taxon>Chromadorea</taxon>
        <taxon>Rhabditida</taxon>
        <taxon>Spirurina</taxon>
        <taxon>Spiruromorpha</taxon>
        <taxon>Filarioidea</taxon>
        <taxon>Onchocercidae</taxon>
        <taxon>Brugia</taxon>
    </lineage>
</organism>
<sequence length="515" mass="58535">MLPIILIFLSSFSLFTFCDVSTKQIDEISVEKAAQYLSNYGYMKEIISLTLPNFPSSEVTLRHNSVTISDALKKFQKFAGLKPTGKLDAATMKKMQQKRCGRPDVIALRQKGKYKWAKSDLTYSIESLTSELSESEVRDALKKAFDTWSAVTRITLNEISEKADITIAFARRMHNDPWPFDGEGGILAHATLPSSGILHFDSDEKWVYMNSDAISRYDTTDVLQVAIHEIGHVLGLEHSADSDSIMLPFYRDTVDNRGNYITPKLSASDVRNIQYLYEYGSNFGTDSSNDDNDFNSDKKIDVNCPDEVDGIITTDGSNYLFSGNKVYEFDRSGVKKEYLLKNLFPNGPPFVQGALSNSRTDKTLLFHGKMVFVYNLEKSTKKFVLQPNYPKKLPTALNFKPMGAFLWHEGSQILINGNHFATYDENWNRVTLQNEVINYFDNFPAEPIRVIDFKRIISNSVSNLLVALIETVNFSGVLIRRMRVLLFGDNKVYKYDIKEKRVIGRAMPLKTFLHC</sequence>
<feature type="binding site" evidence="9">
    <location>
        <position position="182"/>
    </location>
    <ligand>
        <name>Ca(2+)</name>
        <dbReference type="ChEBI" id="CHEBI:29108"/>
        <label>3</label>
    </ligand>
</feature>
<dbReference type="Pfam" id="PF01471">
    <property type="entry name" value="PG_binding_1"/>
    <property type="match status" value="1"/>
</dbReference>
<dbReference type="Proteomes" id="UP000278627">
    <property type="component" value="Unassembled WGS sequence"/>
</dbReference>
<feature type="binding site" evidence="9">
    <location>
        <position position="201"/>
    </location>
    <ligand>
        <name>Ca(2+)</name>
        <dbReference type="ChEBI" id="CHEBI:29108"/>
        <label>3</label>
    </ligand>
</feature>
<keyword evidence="3 8" id="KW-0479">Metal-binding</keyword>
<feature type="binding site" evidence="9">
    <location>
        <position position="204"/>
    </location>
    <ligand>
        <name>Ca(2+)</name>
        <dbReference type="ChEBI" id="CHEBI:29108"/>
        <label>1</label>
    </ligand>
</feature>
<evidence type="ECO:0000256" key="10">
    <source>
        <dbReference type="PIRSR" id="PIRSR621190-4"/>
    </source>
</evidence>
<evidence type="ECO:0000313" key="13">
    <source>
        <dbReference type="EMBL" id="VDN91362.1"/>
    </source>
</evidence>
<feature type="binding site" evidence="9">
    <location>
        <position position="189"/>
    </location>
    <ligand>
        <name>Zn(2+)</name>
        <dbReference type="ChEBI" id="CHEBI:29105"/>
        <label>1</label>
    </ligand>
</feature>
<dbReference type="WBParaSite" id="BPAG_0001021401-mRNA-1">
    <property type="protein sequence ID" value="BPAG_0001021401-mRNA-1"/>
    <property type="gene ID" value="BPAG_0001021401"/>
</dbReference>
<feature type="binding site" evidence="8">
    <location>
        <position position="238"/>
    </location>
    <ligand>
        <name>Zn(2+)</name>
        <dbReference type="ChEBI" id="CHEBI:29105"/>
        <label>2</label>
        <note>catalytic</note>
    </ligand>
</feature>
<dbReference type="SMART" id="SM00235">
    <property type="entry name" value="ZnMc"/>
    <property type="match status" value="1"/>
</dbReference>
<comment type="cofactor">
    <cofactor evidence="9">
        <name>Ca(2+)</name>
        <dbReference type="ChEBI" id="CHEBI:29108"/>
    </cofactor>
    <text evidence="9">Can bind about 5 Ca(2+) ions per subunit.</text>
</comment>
<dbReference type="GO" id="GO:0006508">
    <property type="term" value="P:proteolysis"/>
    <property type="evidence" value="ECO:0007669"/>
    <property type="project" value="UniProtKB-KW"/>
</dbReference>
<proteinExistence type="inferred from homology"/>
<accession>A0A0N4TNX1</accession>
<feature type="binding site" evidence="9">
    <location>
        <position position="199"/>
    </location>
    <ligand>
        <name>Zn(2+)</name>
        <dbReference type="ChEBI" id="CHEBI:29105"/>
        <label>1</label>
    </ligand>
</feature>
<keyword evidence="5 8" id="KW-0862">Zinc</keyword>